<dbReference type="EMBL" id="JAXAFO010000025">
    <property type="protein sequence ID" value="MDX6850456.1"/>
    <property type="molecule type" value="Genomic_DNA"/>
</dbReference>
<comment type="caution">
    <text evidence="2">The sequence shown here is derived from an EMBL/GenBank/DDBJ whole genome shotgun (WGS) entry which is preliminary data.</text>
</comment>
<feature type="domain" description="Endonuclease GajA/Old nuclease/RecF-like AAA" evidence="1">
    <location>
        <begin position="179"/>
        <end position="291"/>
    </location>
</feature>
<gene>
    <name evidence="2" type="ORF">SCD92_13880</name>
</gene>
<name>A0ABU4RZZ1_9GAMM</name>
<reference evidence="2 3" key="1">
    <citation type="submission" date="2023-11" db="EMBL/GenBank/DDBJ databases">
        <title>Gilvimarinus fulvus sp. nov., isolated from the surface of Kelp.</title>
        <authorList>
            <person name="Sun Y.Y."/>
            <person name="Gong Y."/>
            <person name="Du Z.J."/>
        </authorList>
    </citation>
    <scope>NUCLEOTIDE SEQUENCE [LARGE SCALE GENOMIC DNA]</scope>
    <source>
        <strain evidence="2 3">SDUM040013</strain>
    </source>
</reference>
<evidence type="ECO:0000259" key="1">
    <source>
        <dbReference type="Pfam" id="PF13175"/>
    </source>
</evidence>
<accession>A0ABU4RZZ1</accession>
<dbReference type="PANTHER" id="PTHR43581">
    <property type="entry name" value="ATP/GTP PHOSPHATASE"/>
    <property type="match status" value="1"/>
</dbReference>
<dbReference type="InterPro" id="IPR027417">
    <property type="entry name" value="P-loop_NTPase"/>
</dbReference>
<dbReference type="Pfam" id="PF13175">
    <property type="entry name" value="AAA_15"/>
    <property type="match status" value="1"/>
</dbReference>
<dbReference type="PANTHER" id="PTHR43581:SF4">
    <property type="entry name" value="ATP_GTP PHOSPHATASE"/>
    <property type="match status" value="1"/>
</dbReference>
<dbReference type="Proteomes" id="UP001273505">
    <property type="component" value="Unassembled WGS sequence"/>
</dbReference>
<dbReference type="RefSeq" id="WP_302722205.1">
    <property type="nucleotide sequence ID" value="NZ_JAULRU010000514.1"/>
</dbReference>
<dbReference type="InterPro" id="IPR051396">
    <property type="entry name" value="Bact_Antivir_Def_Nuclease"/>
</dbReference>
<organism evidence="2 3">
    <name type="scientific">Gilvimarinus gilvus</name>
    <dbReference type="NCBI Taxonomy" id="3058038"/>
    <lineage>
        <taxon>Bacteria</taxon>
        <taxon>Pseudomonadati</taxon>
        <taxon>Pseudomonadota</taxon>
        <taxon>Gammaproteobacteria</taxon>
        <taxon>Cellvibrionales</taxon>
        <taxon>Cellvibrionaceae</taxon>
        <taxon>Gilvimarinus</taxon>
    </lineage>
</organism>
<keyword evidence="3" id="KW-1185">Reference proteome</keyword>
<evidence type="ECO:0000313" key="2">
    <source>
        <dbReference type="EMBL" id="MDX6850456.1"/>
    </source>
</evidence>
<dbReference type="SUPFAM" id="SSF52540">
    <property type="entry name" value="P-loop containing nucleoside triphosphate hydrolases"/>
    <property type="match status" value="1"/>
</dbReference>
<sequence length="523" mass="59178">MIIKKVEIAKFRGFKNVGFSLGEYITLIAGQNGTQKSTLLGILTQTFTIPNAGHKFSTESPLTGGTFRSAFQDKFRLSPTLDTAGSHLWTLFFHDNSIHPDIDESGGFTIESIPRNTKTSGTKKGIRFWQKGKRDAGSGYVQIPVIFLSLKRLIPIAEAGIFKKNNISLTDQEKLWFSKHYNKILLGMDSLQEIDYLHSHSKNTLGVTTDYYDWNTNSAGQDNISRILLAFISFQRLKENFKDHYKGGILAIDEIDATLYPGSQIKLIDFLSSHCKKLDVQVVATTHSLHTIDKVYKLKNANGRSPQFGIIYLKKVDREVVVHENPDYNSIVNNLNVSIGKTHKARKFFVHTEDSECAHFAKAILGRKYPNLHFPDITLGCGNLIQLGKKKVESFSHPNSIVILDGDAKKEVNRSKLKNYICLPGDHSPEIILAEFLSGLSDKSPFWEEKRDGYSKQVCFSEFDLNDIKSGRTTAKKWYLQQLDSGAWGARATNLFKYFLKTIPDEKAKFLAEFDFIYKNLKH</sequence>
<proteinExistence type="predicted"/>
<evidence type="ECO:0000313" key="3">
    <source>
        <dbReference type="Proteomes" id="UP001273505"/>
    </source>
</evidence>
<dbReference type="Gene3D" id="3.40.50.300">
    <property type="entry name" value="P-loop containing nucleotide triphosphate hydrolases"/>
    <property type="match status" value="2"/>
</dbReference>
<protein>
    <submittedName>
        <fullName evidence="2">AAA family ATPase</fullName>
    </submittedName>
</protein>
<dbReference type="InterPro" id="IPR041685">
    <property type="entry name" value="AAA_GajA/Old/RecF-like"/>
</dbReference>